<organism evidence="2 3">
    <name type="scientific">Nocardioides kongjuensis</name>
    <dbReference type="NCBI Taxonomy" id="349522"/>
    <lineage>
        <taxon>Bacteria</taxon>
        <taxon>Bacillati</taxon>
        <taxon>Actinomycetota</taxon>
        <taxon>Actinomycetes</taxon>
        <taxon>Propionibacteriales</taxon>
        <taxon>Nocardioidaceae</taxon>
        <taxon>Nocardioides</taxon>
    </lineage>
</organism>
<proteinExistence type="predicted"/>
<evidence type="ECO:0000256" key="1">
    <source>
        <dbReference type="SAM" id="Phobius"/>
    </source>
</evidence>
<gene>
    <name evidence="2" type="ORF">BJ958_000106</name>
</gene>
<evidence type="ECO:0000313" key="2">
    <source>
        <dbReference type="EMBL" id="NYD28560.1"/>
    </source>
</evidence>
<dbReference type="EMBL" id="JACCBF010000001">
    <property type="protein sequence ID" value="NYD28560.1"/>
    <property type="molecule type" value="Genomic_DNA"/>
</dbReference>
<keyword evidence="1" id="KW-0812">Transmembrane</keyword>
<reference evidence="2 3" key="1">
    <citation type="submission" date="2020-07" db="EMBL/GenBank/DDBJ databases">
        <title>Sequencing the genomes of 1000 actinobacteria strains.</title>
        <authorList>
            <person name="Klenk H.-P."/>
        </authorList>
    </citation>
    <scope>NUCLEOTIDE SEQUENCE [LARGE SCALE GENOMIC DNA]</scope>
    <source>
        <strain evidence="2 3">DSM 19082</strain>
    </source>
</reference>
<keyword evidence="1" id="KW-1133">Transmembrane helix</keyword>
<protein>
    <submittedName>
        <fullName evidence="2">Uncharacterized protein</fullName>
    </submittedName>
</protein>
<accession>A0A852RI68</accession>
<keyword evidence="3" id="KW-1185">Reference proteome</keyword>
<name>A0A852RI68_9ACTN</name>
<dbReference type="AlphaFoldDB" id="A0A852RI68"/>
<dbReference type="RefSeq" id="WP_179724584.1">
    <property type="nucleotide sequence ID" value="NZ_BAABEF010000001.1"/>
</dbReference>
<dbReference type="Proteomes" id="UP000582231">
    <property type="component" value="Unassembled WGS sequence"/>
</dbReference>
<keyword evidence="1" id="KW-0472">Membrane</keyword>
<sequence>MNTRVYLLKNLAAGLVVLAVVAGIVALGRWISGPDEPDDTPVPATKKAIAAVAVEVLDLHPTSFNVNPYYDVPDPLGVEIRFRPPGDGGDSHYLHVGVGPARDSDAGCGDSYDCADWDGHGGHFHLAWQEEQPEEDPGILTLTFRTAAGEERSVTYAGTLIEGDPRDQELPLSVEGDLVRLLTDERFSATTTRAMVDADLAKWPKHDTLGDPVATTPEVVAQWMVEEGVRDVPDRRPVDTSAYGDGAVGVELVARDHTTSVVLVPKDSPAVPTCGADWHCVSKRGVVRGWQPGVAIAIRQTADAVALVTVRAPGVDGPIGRRSADGRVGSDYLALADGFAAFTLTTTKEFAGDVPAS</sequence>
<feature type="transmembrane region" description="Helical" evidence="1">
    <location>
        <begin position="12"/>
        <end position="31"/>
    </location>
</feature>
<evidence type="ECO:0000313" key="3">
    <source>
        <dbReference type="Proteomes" id="UP000582231"/>
    </source>
</evidence>
<comment type="caution">
    <text evidence="2">The sequence shown here is derived from an EMBL/GenBank/DDBJ whole genome shotgun (WGS) entry which is preliminary data.</text>
</comment>